<sequence>MLTRTELGLAQRVTLDEFDAAFDRLSEAALVIRKVEVLQDYVEADNPAWQLLVAGRWDDAVAKLDDFYEESKEYYDGLAARGAVLRRLRLLTRPLTRYVQFELEAYRIASELGEQISILDCTGGGLGEWSDCLIFDDAGLLLHDYVDGVLVGGSLVEDEVVIARYRERFDRSSAMATPYAEYYRTATQSR</sequence>
<accession>A0ABY5PAK6</accession>
<dbReference type="InterPro" id="IPR049244">
    <property type="entry name" value="DUF6879"/>
</dbReference>
<protein>
    <recommendedName>
        <fullName evidence="1">DUF6879 domain-containing protein</fullName>
    </recommendedName>
</protein>
<feature type="domain" description="DUF6879" evidence="1">
    <location>
        <begin position="17"/>
        <end position="183"/>
    </location>
</feature>
<dbReference type="Pfam" id="PF21806">
    <property type="entry name" value="DUF6879"/>
    <property type="match status" value="1"/>
</dbReference>
<organism evidence="2 3">
    <name type="scientific">Svornostia abyssi</name>
    <dbReference type="NCBI Taxonomy" id="2898438"/>
    <lineage>
        <taxon>Bacteria</taxon>
        <taxon>Bacillati</taxon>
        <taxon>Actinomycetota</taxon>
        <taxon>Thermoleophilia</taxon>
        <taxon>Solirubrobacterales</taxon>
        <taxon>Baekduiaceae</taxon>
        <taxon>Svornostia</taxon>
    </lineage>
</organism>
<dbReference type="Proteomes" id="UP001058860">
    <property type="component" value="Chromosome"/>
</dbReference>
<dbReference type="RefSeq" id="WP_353862127.1">
    <property type="nucleotide sequence ID" value="NZ_CP088295.1"/>
</dbReference>
<keyword evidence="3" id="KW-1185">Reference proteome</keyword>
<proteinExistence type="predicted"/>
<evidence type="ECO:0000313" key="3">
    <source>
        <dbReference type="Proteomes" id="UP001058860"/>
    </source>
</evidence>
<evidence type="ECO:0000313" key="2">
    <source>
        <dbReference type="EMBL" id="UUY01572.1"/>
    </source>
</evidence>
<evidence type="ECO:0000259" key="1">
    <source>
        <dbReference type="Pfam" id="PF21806"/>
    </source>
</evidence>
<dbReference type="EMBL" id="CP088295">
    <property type="protein sequence ID" value="UUY01572.1"/>
    <property type="molecule type" value="Genomic_DNA"/>
</dbReference>
<gene>
    <name evidence="2" type="ORF">LRS13_12590</name>
</gene>
<reference evidence="3" key="1">
    <citation type="submission" date="2021-11" db="EMBL/GenBank/DDBJ databases">
        <title>Cultivation dependent microbiological survey of springs from the worlds oldest radium mine currently devoted to the extraction of radon-saturated water.</title>
        <authorList>
            <person name="Kapinusova G."/>
            <person name="Smrhova T."/>
            <person name="Strejcek M."/>
            <person name="Suman J."/>
            <person name="Jani K."/>
            <person name="Pajer P."/>
            <person name="Uhlik O."/>
        </authorList>
    </citation>
    <scope>NUCLEOTIDE SEQUENCE [LARGE SCALE GENOMIC DNA]</scope>
    <source>
        <strain evidence="3">J379</strain>
    </source>
</reference>
<name>A0ABY5PAK6_9ACTN</name>